<dbReference type="GeneID" id="91755080"/>
<evidence type="ECO:0000313" key="4">
    <source>
        <dbReference type="EMBL" id="AKV78233.1"/>
    </source>
</evidence>
<evidence type="ECO:0000313" key="2">
    <source>
        <dbReference type="EMBL" id="AKV73742.1"/>
    </source>
</evidence>
<accession>A0A088E2V9</accession>
<dbReference type="EMBL" id="CP012175">
    <property type="protein sequence ID" value="AKV80478.1"/>
    <property type="molecule type" value="Genomic_DNA"/>
</dbReference>
<evidence type="ECO:0000313" key="8">
    <source>
        <dbReference type="Proteomes" id="UP000056255"/>
    </source>
</evidence>
<dbReference type="Proteomes" id="UP000068832">
    <property type="component" value="Chromosome"/>
</dbReference>
<dbReference type="Proteomes" id="UP000061362">
    <property type="component" value="Chromosome"/>
</dbReference>
<evidence type="ECO:0000313" key="6">
    <source>
        <dbReference type="EMBL" id="AKV82725.1"/>
    </source>
</evidence>
<dbReference type="Proteomes" id="UP000062398">
    <property type="component" value="Chromosome"/>
</dbReference>
<dbReference type="AlphaFoldDB" id="A0A088E2V9"/>
<sequence length="142" mass="16264">MTVWEFVSDLSESILEHYGDKLRGLAFLPSDPVLMLVVLDGVDQISFLARGQIFHYFYKKQRREDKARKIVIETGSDPSVTGIVISPKELEHHYPVVLSILSAGYILYDPGNIFKEKWRVVNYLGKKLIDIKNIKKGEVVEI</sequence>
<gene>
    <name evidence="1" type="ORF">HA72_0627</name>
    <name evidence="2" type="ORF">MsedA_0640</name>
    <name evidence="3" type="ORF">MsedB_0640</name>
    <name evidence="4" type="ORF">MsedC_0639</name>
    <name evidence="5" type="ORF">MsedD_0640</name>
    <name evidence="6" type="ORF">MsedE_0640</name>
</gene>
<dbReference type="RefSeq" id="WP_012020589.1">
    <property type="nucleotide sequence ID" value="NZ_CP008822.1"/>
</dbReference>
<name>A0A088E2V9_9CREN</name>
<proteinExistence type="predicted"/>
<evidence type="ECO:0000313" key="12">
    <source>
        <dbReference type="Proteomes" id="UP000068832"/>
    </source>
</evidence>
<evidence type="ECO:0000313" key="10">
    <source>
        <dbReference type="Proteomes" id="UP000062398"/>
    </source>
</evidence>
<reference evidence="1 7" key="1">
    <citation type="journal article" date="2014" name="J. Bacteriol.">
        <title>Role of an Archaeal PitA Transporter in the Copper and Arsenic Resistance of Metallosphaera sedula, an Extreme Thermoacidophile.</title>
        <authorList>
            <person name="McCarthy S."/>
            <person name="Ai C."/>
            <person name="Wheaton G."/>
            <person name="Tevatia R."/>
            <person name="Eckrich V."/>
            <person name="Kelly R."/>
            <person name="Blum P."/>
        </authorList>
    </citation>
    <scope>NUCLEOTIDE SEQUENCE [LARGE SCALE GENOMIC DNA]</scope>
    <source>
        <strain evidence="1 7">CuR1</strain>
    </source>
</reference>
<dbReference type="PATRIC" id="fig|43687.5.peg.642"/>
<dbReference type="Proteomes" id="UP000056255">
    <property type="component" value="Chromosome"/>
</dbReference>
<dbReference type="EMBL" id="CP008822">
    <property type="protein sequence ID" value="AIM26789.1"/>
    <property type="molecule type" value="Genomic_DNA"/>
</dbReference>
<evidence type="ECO:0000313" key="9">
    <source>
        <dbReference type="Proteomes" id="UP000061362"/>
    </source>
</evidence>
<dbReference type="EMBL" id="CP012174">
    <property type="protein sequence ID" value="AKV78233.1"/>
    <property type="molecule type" value="Genomic_DNA"/>
</dbReference>
<dbReference type="EMBL" id="CP012172">
    <property type="protein sequence ID" value="AKV73742.1"/>
    <property type="molecule type" value="Genomic_DNA"/>
</dbReference>
<reference evidence="9 10" key="2">
    <citation type="journal article" date="2015" name="Genome Announc.">
        <title>Complete Genome Sequences of Evolved Arsenate-Resistant Metallosphaera sedula Strains.</title>
        <authorList>
            <person name="Ai C."/>
            <person name="McCarthy S."/>
            <person name="Schackwitz W."/>
            <person name="Martin J."/>
            <person name="Lipzen A."/>
            <person name="Blum P."/>
        </authorList>
    </citation>
    <scope>NUCLEOTIDE SEQUENCE [LARGE SCALE GENOMIC DNA]</scope>
    <source>
        <strain evidence="4 10">ARS120-1</strain>
        <strain evidence="5 9">ARS120-2</strain>
        <strain evidence="2 12">ARS50-1</strain>
        <strain evidence="3 11">ARS50-2</strain>
    </source>
</reference>
<evidence type="ECO:0000313" key="3">
    <source>
        <dbReference type="EMBL" id="AKV75982.1"/>
    </source>
</evidence>
<protein>
    <submittedName>
        <fullName evidence="1">Uncharacterized protein</fullName>
    </submittedName>
</protein>
<dbReference type="Proteomes" id="UP000062475">
    <property type="component" value="Chromosome"/>
</dbReference>
<organism evidence="1 7">
    <name type="scientific">Metallosphaera sedula</name>
    <dbReference type="NCBI Taxonomy" id="43687"/>
    <lineage>
        <taxon>Archaea</taxon>
        <taxon>Thermoproteota</taxon>
        <taxon>Thermoprotei</taxon>
        <taxon>Sulfolobales</taxon>
        <taxon>Sulfolobaceae</taxon>
        <taxon>Metallosphaera</taxon>
    </lineage>
</organism>
<reference evidence="6 8" key="3">
    <citation type="submission" date="2015-07" db="EMBL/GenBank/DDBJ databases">
        <title>Physiological, transcriptional responses and genome re-sequencing of acid resistant extremely thermoacidophilic Metallosphaera sedula SARC-M1.</title>
        <authorList>
            <person name="Ai C."/>
            <person name="McCarthy S."/>
            <person name="Eckrich V."/>
            <person name="Rudrappa D."/>
            <person name="Qiu G."/>
            <person name="Blum P."/>
        </authorList>
    </citation>
    <scope>NUCLEOTIDE SEQUENCE [LARGE SCALE GENOMIC DNA]</scope>
    <source>
        <strain evidence="6 8">SARC-M1</strain>
    </source>
</reference>
<dbReference type="Proteomes" id="UP000029084">
    <property type="component" value="Chromosome"/>
</dbReference>
<evidence type="ECO:0000313" key="11">
    <source>
        <dbReference type="Proteomes" id="UP000062475"/>
    </source>
</evidence>
<dbReference type="OMA" id="FARGEIY"/>
<dbReference type="EMBL" id="CP012173">
    <property type="protein sequence ID" value="AKV75982.1"/>
    <property type="molecule type" value="Genomic_DNA"/>
</dbReference>
<dbReference type="EMBL" id="CP012176">
    <property type="protein sequence ID" value="AKV82725.1"/>
    <property type="molecule type" value="Genomic_DNA"/>
</dbReference>
<evidence type="ECO:0000313" key="7">
    <source>
        <dbReference type="Proteomes" id="UP000029084"/>
    </source>
</evidence>
<evidence type="ECO:0000313" key="1">
    <source>
        <dbReference type="EMBL" id="AIM26789.1"/>
    </source>
</evidence>
<evidence type="ECO:0000313" key="5">
    <source>
        <dbReference type="EMBL" id="AKV80478.1"/>
    </source>
</evidence>